<gene>
    <name evidence="1" type="ORF">O6P43_018264</name>
</gene>
<evidence type="ECO:0000313" key="2">
    <source>
        <dbReference type="Proteomes" id="UP001163823"/>
    </source>
</evidence>
<comment type="caution">
    <text evidence="1">The sequence shown here is derived from an EMBL/GenBank/DDBJ whole genome shotgun (WGS) entry which is preliminary data.</text>
</comment>
<dbReference type="KEGG" id="qsa:O6P43_018264"/>
<name>A0AAD7LRR9_QUISA</name>
<dbReference type="EMBL" id="JARAOO010000007">
    <property type="protein sequence ID" value="KAJ7963129.1"/>
    <property type="molecule type" value="Genomic_DNA"/>
</dbReference>
<sequence>MMSYLVNAIVGETTLIKECKPALESNVVTKVIHDCKGDSEVSTEIAYFILCFLNNRARQDHLMTTFPMLAASFADPRYCGT</sequence>
<keyword evidence="1" id="KW-0378">Hydrolase</keyword>
<reference evidence="1" key="1">
    <citation type="journal article" date="2023" name="Science">
        <title>Elucidation of the pathway for biosynthesis of saponin adjuvants from the soapbark tree.</title>
        <authorList>
            <person name="Reed J."/>
            <person name="Orme A."/>
            <person name="El-Demerdash A."/>
            <person name="Owen C."/>
            <person name="Martin L.B.B."/>
            <person name="Misra R.C."/>
            <person name="Kikuchi S."/>
            <person name="Rejzek M."/>
            <person name="Martin A.C."/>
            <person name="Harkess A."/>
            <person name="Leebens-Mack J."/>
            <person name="Louveau T."/>
            <person name="Stephenson M.J."/>
            <person name="Osbourn A."/>
        </authorList>
    </citation>
    <scope>NUCLEOTIDE SEQUENCE</scope>
    <source>
        <strain evidence="1">S10</strain>
    </source>
</reference>
<proteinExistence type="predicted"/>
<organism evidence="1 2">
    <name type="scientific">Quillaja saponaria</name>
    <name type="common">Soap bark tree</name>
    <dbReference type="NCBI Taxonomy" id="32244"/>
    <lineage>
        <taxon>Eukaryota</taxon>
        <taxon>Viridiplantae</taxon>
        <taxon>Streptophyta</taxon>
        <taxon>Embryophyta</taxon>
        <taxon>Tracheophyta</taxon>
        <taxon>Spermatophyta</taxon>
        <taxon>Magnoliopsida</taxon>
        <taxon>eudicotyledons</taxon>
        <taxon>Gunneridae</taxon>
        <taxon>Pentapetalae</taxon>
        <taxon>rosids</taxon>
        <taxon>fabids</taxon>
        <taxon>Fabales</taxon>
        <taxon>Quillajaceae</taxon>
        <taxon>Quillaja</taxon>
    </lineage>
</organism>
<keyword evidence="1" id="KW-0269">Exonuclease</keyword>
<dbReference type="GO" id="GO:0004527">
    <property type="term" value="F:exonuclease activity"/>
    <property type="evidence" value="ECO:0007669"/>
    <property type="project" value="UniProtKB-KW"/>
</dbReference>
<dbReference type="Proteomes" id="UP001163823">
    <property type="component" value="Chromosome 7"/>
</dbReference>
<protein>
    <submittedName>
        <fullName evidence="1">3'-5' exonuclease domain</fullName>
    </submittedName>
</protein>
<evidence type="ECO:0000313" key="1">
    <source>
        <dbReference type="EMBL" id="KAJ7963129.1"/>
    </source>
</evidence>
<keyword evidence="1" id="KW-0540">Nuclease</keyword>
<accession>A0AAD7LRR9</accession>
<keyword evidence="2" id="KW-1185">Reference proteome</keyword>
<dbReference type="AlphaFoldDB" id="A0AAD7LRR9"/>